<accession>A0A385TPW2</accession>
<evidence type="ECO:0000313" key="1">
    <source>
        <dbReference type="EMBL" id="AYB45829.1"/>
    </source>
</evidence>
<reference evidence="1 2" key="1">
    <citation type="submission" date="2018-09" db="EMBL/GenBank/DDBJ databases">
        <title>Genome Sequence of Paenibacillus lautus Strain E7593-69, Azo Dye-Degrading Bacteria, Isolated from Commercial Tattoo Inks.</title>
        <authorList>
            <person name="Nho S.W."/>
            <person name="Kim S.-J."/>
            <person name="Kweon O."/>
            <person name="Cerniglia C.E."/>
        </authorList>
    </citation>
    <scope>NUCLEOTIDE SEQUENCE [LARGE SCALE GENOMIC DNA]</scope>
    <source>
        <strain evidence="1 2">E7593-69</strain>
    </source>
</reference>
<dbReference type="KEGG" id="plw:D5F53_22175"/>
<evidence type="ECO:0000313" key="2">
    <source>
        <dbReference type="Proteomes" id="UP000266552"/>
    </source>
</evidence>
<keyword evidence="2" id="KW-1185">Reference proteome</keyword>
<name>A0A385TPW2_PAELA</name>
<organism evidence="1 2">
    <name type="scientific">Paenibacillus lautus</name>
    <name type="common">Bacillus lautus</name>
    <dbReference type="NCBI Taxonomy" id="1401"/>
    <lineage>
        <taxon>Bacteria</taxon>
        <taxon>Bacillati</taxon>
        <taxon>Bacillota</taxon>
        <taxon>Bacilli</taxon>
        <taxon>Bacillales</taxon>
        <taxon>Paenibacillaceae</taxon>
        <taxon>Paenibacillus</taxon>
    </lineage>
</organism>
<sequence>METLKRDVPMRRSAYVSFLRSLLFPNFMNENSNVDIRQQLILPMRVFLRKTFSRPLRFSGIDSSVPLVRPMASFFIVGVGGERVELSFIDQKPG</sequence>
<protein>
    <submittedName>
        <fullName evidence="1">Uncharacterized protein</fullName>
    </submittedName>
</protein>
<dbReference type="EMBL" id="CP032412">
    <property type="protein sequence ID" value="AYB45829.1"/>
    <property type="molecule type" value="Genomic_DNA"/>
</dbReference>
<proteinExistence type="predicted"/>
<dbReference type="Proteomes" id="UP000266552">
    <property type="component" value="Chromosome"/>
</dbReference>
<dbReference type="AlphaFoldDB" id="A0A385TPW2"/>
<gene>
    <name evidence="1" type="ORF">D5F53_22175</name>
</gene>